<dbReference type="RefSeq" id="WP_053937236.1">
    <property type="nucleotide sequence ID" value="NZ_LAQT01000005.1"/>
</dbReference>
<dbReference type="EC" id="1.1.1.100" evidence="4"/>
<evidence type="ECO:0000313" key="5">
    <source>
        <dbReference type="Proteomes" id="UP000037939"/>
    </source>
</evidence>
<dbReference type="PATRIC" id="fig|857265.3.peg.1610"/>
<dbReference type="EMBL" id="LAQT01000005">
    <property type="protein sequence ID" value="KPC53741.1"/>
    <property type="molecule type" value="Genomic_DNA"/>
</dbReference>
<dbReference type="AlphaFoldDB" id="A0A0N0GPR4"/>
<dbReference type="PANTHER" id="PTHR48107">
    <property type="entry name" value="NADPH-DEPENDENT ALDEHYDE REDUCTASE-LIKE PROTEIN, CHLOROPLASTIC-RELATED"/>
    <property type="match status" value="1"/>
</dbReference>
<dbReference type="Proteomes" id="UP000037939">
    <property type="component" value="Unassembled WGS sequence"/>
</dbReference>
<gene>
    <name evidence="4" type="primary">fabG_6</name>
    <name evidence="4" type="ORF">WG78_07855</name>
</gene>
<sequence>MTTSNQRVALVTGASRGIGRAVAERLATDGFAVAVNYAGNTAEAQKTVEQIKAAGGQAVAIQGDVGNPQDVARLFDTTQQTFGRIDVVVNAAGSMPMAPIDEANLDAFDSVIATNLRGTFLVLAQAAKRLGDGGRIIAFSTSVLAKSFPGYGPYIASKAGVEGLVHVLANEMRGRNITVNAVAPGPVATEMFFKGKSEELINNIAKMNPMERIGQPAEIASVVSFLAGPDGAWVNSQVLRANGGFA</sequence>
<comment type="similarity">
    <text evidence="1">Belongs to the short-chain dehydrogenases/reductases (SDR) family.</text>
</comment>
<organism evidence="4 5">
    <name type="scientific">Amantichitinum ursilacus</name>
    <dbReference type="NCBI Taxonomy" id="857265"/>
    <lineage>
        <taxon>Bacteria</taxon>
        <taxon>Pseudomonadati</taxon>
        <taxon>Pseudomonadota</taxon>
        <taxon>Betaproteobacteria</taxon>
        <taxon>Neisseriales</taxon>
        <taxon>Chitinibacteraceae</taxon>
        <taxon>Amantichitinum</taxon>
    </lineage>
</organism>
<evidence type="ECO:0000256" key="1">
    <source>
        <dbReference type="ARBA" id="ARBA00006484"/>
    </source>
</evidence>
<comment type="caution">
    <text evidence="4">The sequence shown here is derived from an EMBL/GenBank/DDBJ whole genome shotgun (WGS) entry which is preliminary data.</text>
</comment>
<feature type="domain" description="Ketoreductase" evidence="3">
    <location>
        <begin position="7"/>
        <end position="190"/>
    </location>
</feature>
<dbReference type="InterPro" id="IPR036291">
    <property type="entry name" value="NAD(P)-bd_dom_sf"/>
</dbReference>
<dbReference type="FunFam" id="3.40.50.720:FF:000084">
    <property type="entry name" value="Short-chain dehydrogenase reductase"/>
    <property type="match status" value="1"/>
</dbReference>
<dbReference type="PANTHER" id="PTHR48107:SF7">
    <property type="entry name" value="RE15974P"/>
    <property type="match status" value="1"/>
</dbReference>
<dbReference type="SMART" id="SM00822">
    <property type="entry name" value="PKS_KR"/>
    <property type="match status" value="1"/>
</dbReference>
<dbReference type="InterPro" id="IPR057326">
    <property type="entry name" value="KR_dom"/>
</dbReference>
<dbReference type="Pfam" id="PF13561">
    <property type="entry name" value="adh_short_C2"/>
    <property type="match status" value="1"/>
</dbReference>
<dbReference type="SUPFAM" id="SSF51735">
    <property type="entry name" value="NAD(P)-binding Rossmann-fold domains"/>
    <property type="match status" value="1"/>
</dbReference>
<accession>A0A0N0GPR4</accession>
<keyword evidence="2 4" id="KW-0560">Oxidoreductase</keyword>
<name>A0A0N0GPR4_9NEIS</name>
<evidence type="ECO:0000313" key="4">
    <source>
        <dbReference type="EMBL" id="KPC53741.1"/>
    </source>
</evidence>
<evidence type="ECO:0000259" key="3">
    <source>
        <dbReference type="SMART" id="SM00822"/>
    </source>
</evidence>
<protein>
    <submittedName>
        <fullName evidence="4">3-oxoacyl-[acyl-carrier-protein] reductase FabG</fullName>
        <ecNumber evidence="4">1.1.1.100</ecNumber>
    </submittedName>
</protein>
<dbReference type="GO" id="GO:0004316">
    <property type="term" value="F:3-oxoacyl-[acyl-carrier-protein] reductase (NADPH) activity"/>
    <property type="evidence" value="ECO:0007669"/>
    <property type="project" value="UniProtKB-EC"/>
</dbReference>
<proteinExistence type="inferred from homology"/>
<dbReference type="PRINTS" id="PR00081">
    <property type="entry name" value="GDHRDH"/>
</dbReference>
<dbReference type="InterPro" id="IPR002347">
    <property type="entry name" value="SDR_fam"/>
</dbReference>
<dbReference type="STRING" id="857265.WG78_07855"/>
<dbReference type="CDD" id="cd05362">
    <property type="entry name" value="THN_reductase-like_SDR_c"/>
    <property type="match status" value="1"/>
</dbReference>
<keyword evidence="5" id="KW-1185">Reference proteome</keyword>
<evidence type="ECO:0000256" key="2">
    <source>
        <dbReference type="ARBA" id="ARBA00023002"/>
    </source>
</evidence>
<dbReference type="OrthoDB" id="9803333at2"/>
<reference evidence="4" key="1">
    <citation type="submission" date="2015-07" db="EMBL/GenBank/DDBJ databases">
        <title>Draft genome sequence of the Amantichitinum ursilacus IGB-41, a new chitin-degrading bacterium.</title>
        <authorList>
            <person name="Kirstahler P."/>
            <person name="Guenther M."/>
            <person name="Grumaz C."/>
            <person name="Rupp S."/>
            <person name="Zibek S."/>
            <person name="Sohn K."/>
        </authorList>
    </citation>
    <scope>NUCLEOTIDE SEQUENCE [LARGE SCALE GENOMIC DNA]</scope>
    <source>
        <strain evidence="4">IGB-41</strain>
    </source>
</reference>
<dbReference type="PRINTS" id="PR00080">
    <property type="entry name" value="SDRFAMILY"/>
</dbReference>
<dbReference type="Gene3D" id="3.40.50.720">
    <property type="entry name" value="NAD(P)-binding Rossmann-like Domain"/>
    <property type="match status" value="1"/>
</dbReference>